<dbReference type="RefSeq" id="XP_040771765.1">
    <property type="nucleotide sequence ID" value="XM_040922371.1"/>
</dbReference>
<feature type="compositionally biased region" description="Low complexity" evidence="1">
    <location>
        <begin position="278"/>
        <end position="289"/>
    </location>
</feature>
<keyword evidence="3" id="KW-1185">Reference proteome</keyword>
<feature type="compositionally biased region" description="Basic and acidic residues" evidence="1">
    <location>
        <begin position="295"/>
        <end position="321"/>
    </location>
</feature>
<protein>
    <submittedName>
        <fullName evidence="2">Uncharacterized protein</fullName>
    </submittedName>
</protein>
<feature type="region of interest" description="Disordered" evidence="1">
    <location>
        <begin position="12"/>
        <end position="40"/>
    </location>
</feature>
<dbReference type="GeneID" id="63839500"/>
<feature type="compositionally biased region" description="Low complexity" evidence="1">
    <location>
        <begin position="94"/>
        <end position="174"/>
    </location>
</feature>
<name>A0A9P4XTV2_CRYP1</name>
<dbReference type="AlphaFoldDB" id="A0A9P4XTV2"/>
<dbReference type="OrthoDB" id="4347at2759"/>
<dbReference type="Proteomes" id="UP000803844">
    <property type="component" value="Unassembled WGS sequence"/>
</dbReference>
<feature type="compositionally biased region" description="Basic residues" evidence="1">
    <location>
        <begin position="322"/>
        <end position="335"/>
    </location>
</feature>
<evidence type="ECO:0000313" key="2">
    <source>
        <dbReference type="EMBL" id="KAF3760786.1"/>
    </source>
</evidence>
<accession>A0A9P4XTV2</accession>
<proteinExistence type="predicted"/>
<comment type="caution">
    <text evidence="2">The sequence shown here is derived from an EMBL/GenBank/DDBJ whole genome shotgun (WGS) entry which is preliminary data.</text>
</comment>
<organism evidence="2 3">
    <name type="scientific">Cryphonectria parasitica (strain ATCC 38755 / EP155)</name>
    <dbReference type="NCBI Taxonomy" id="660469"/>
    <lineage>
        <taxon>Eukaryota</taxon>
        <taxon>Fungi</taxon>
        <taxon>Dikarya</taxon>
        <taxon>Ascomycota</taxon>
        <taxon>Pezizomycotina</taxon>
        <taxon>Sordariomycetes</taxon>
        <taxon>Sordariomycetidae</taxon>
        <taxon>Diaporthales</taxon>
        <taxon>Cryphonectriaceae</taxon>
        <taxon>Cryphonectria-Endothia species complex</taxon>
        <taxon>Cryphonectria</taxon>
    </lineage>
</organism>
<gene>
    <name evidence="2" type="ORF">M406DRAFT_348271</name>
</gene>
<reference evidence="2" key="1">
    <citation type="journal article" date="2020" name="Phytopathology">
        <title>Genome sequence of the chestnut blight fungus Cryphonectria parasitica EP155: A fundamental resource for an archetypical invasive plant pathogen.</title>
        <authorList>
            <person name="Crouch J.A."/>
            <person name="Dawe A."/>
            <person name="Aerts A."/>
            <person name="Barry K."/>
            <person name="Churchill A.C.L."/>
            <person name="Grimwood J."/>
            <person name="Hillman B."/>
            <person name="Milgroom M.G."/>
            <person name="Pangilinan J."/>
            <person name="Smith M."/>
            <person name="Salamov A."/>
            <person name="Schmutz J."/>
            <person name="Yadav J."/>
            <person name="Grigoriev I.V."/>
            <person name="Nuss D."/>
        </authorList>
    </citation>
    <scope>NUCLEOTIDE SEQUENCE</scope>
    <source>
        <strain evidence="2">EP155</strain>
    </source>
</reference>
<sequence>MTPDQQVYALLTSSRVKNWKDPNPVDPANPKTRRRHDYADPNLQRAIDMCEEIAEQLKGKPFPPAEPPEWMKHDKDRVAEWWHGYNKDKQRAEQVAQRQTAMQMAQQQTAFTQPQAAPQAAQTAADQQNAAAWAAYYAQLQQQQHQQAQPQAATDPNAAAWASYYAQQQQQQQPLPAPAQPTGDQSAQLQAVLAALSGTPAQATQAQQQSAAANSAADPQIQALLATLGATTSVQQQPTQAYQPHPQPAQSQAPNPQDSKYLAYILSLASGHTTIPSQQQQQQQQAHQQPPSIGQRRDDSHDRARDRDRDSDRDREPESLHTSRRTQNRGGKNNRGHIWNDRRDWVDENCRHSITWTFFGMTQTAMMAAHPRARVGITT</sequence>
<dbReference type="EMBL" id="MU032352">
    <property type="protein sequence ID" value="KAF3760786.1"/>
    <property type="molecule type" value="Genomic_DNA"/>
</dbReference>
<evidence type="ECO:0000256" key="1">
    <source>
        <dbReference type="SAM" id="MobiDB-lite"/>
    </source>
</evidence>
<feature type="region of interest" description="Disordered" evidence="1">
    <location>
        <begin position="235"/>
        <end position="256"/>
    </location>
</feature>
<evidence type="ECO:0000313" key="3">
    <source>
        <dbReference type="Proteomes" id="UP000803844"/>
    </source>
</evidence>
<feature type="region of interest" description="Disordered" evidence="1">
    <location>
        <begin position="273"/>
        <end position="339"/>
    </location>
</feature>
<feature type="region of interest" description="Disordered" evidence="1">
    <location>
        <begin position="90"/>
        <end position="188"/>
    </location>
</feature>